<organism evidence="2 3">
    <name type="scientific">Bionectria ochroleuca</name>
    <name type="common">Gliocladium roseum</name>
    <dbReference type="NCBI Taxonomy" id="29856"/>
    <lineage>
        <taxon>Eukaryota</taxon>
        <taxon>Fungi</taxon>
        <taxon>Dikarya</taxon>
        <taxon>Ascomycota</taxon>
        <taxon>Pezizomycotina</taxon>
        <taxon>Sordariomycetes</taxon>
        <taxon>Hypocreomycetidae</taxon>
        <taxon>Hypocreales</taxon>
        <taxon>Bionectriaceae</taxon>
        <taxon>Clonostachys</taxon>
    </lineage>
</organism>
<sequence length="540" mass="61304">MCLSEKKEESKSTEAEPKVNASELRERIVEVEKGLQKWLLENSQGPKTAAPVGRASIDFILRGHGLQTSNAEVQGKLQPSPPSPQSKRTTNIEDLGSIAGSKRPIQYCDPQKHLQDAMDQVFKRKRRSLEGASLDGTLSPELAREFLDNFCKHYQPDLFDNFINIKLMYLIPDLIGTLEVRIDPSTMMLYYVMLYHGALNHRAENKSQTGDFMRRFYVQCLRFIPNWEKHAAGSKADLITAILLARADSHQCDLDFSWNMHKLVCLCAVRQNMHVLDKDHLNTLISAKPLTEGADQYRMGLWGLVHTDLVFRLLHDKPAMLTADVANWHVNLPAVEIDPELPAFAIPDLAFLVRFRLVFHLLRFYEVTGHCLGDEEYRARCIEKLCEEIQDSMKEWPVADLMTENENARTLWWVLYEVTLAACCSVMIIIQELTDIRARLPGHTSREGIVSPHPLSVKIARQILHLANEGMNKIPITPTASIIWGLNRCYMAYGCLRTRMPDLDLLKDVTQGLANVAETDSDLMPLLTALVVLNETIHAR</sequence>
<accession>A0A8H7K7E1</accession>
<evidence type="ECO:0000313" key="2">
    <source>
        <dbReference type="EMBL" id="KAF9743405.1"/>
    </source>
</evidence>
<proteinExistence type="predicted"/>
<evidence type="ECO:0000313" key="3">
    <source>
        <dbReference type="Proteomes" id="UP000616885"/>
    </source>
</evidence>
<name>A0A8H7K7E1_BIOOC</name>
<reference evidence="2" key="1">
    <citation type="submission" date="2020-10" db="EMBL/GenBank/DDBJ databases">
        <title>High-Quality Genome Resource of Clonostachys rosea strain S41 by Oxford Nanopore Long-Read Sequencing.</title>
        <authorList>
            <person name="Wang H."/>
        </authorList>
    </citation>
    <scope>NUCLEOTIDE SEQUENCE</scope>
    <source>
        <strain evidence="2">S41</strain>
    </source>
</reference>
<dbReference type="Proteomes" id="UP000616885">
    <property type="component" value="Unassembled WGS sequence"/>
</dbReference>
<comment type="caution">
    <text evidence="2">The sequence shown here is derived from an EMBL/GenBank/DDBJ whole genome shotgun (WGS) entry which is preliminary data.</text>
</comment>
<gene>
    <name evidence="2" type="ORF">IM811_006496</name>
</gene>
<protein>
    <recommendedName>
        <fullName evidence="4">Transcription factor domain-containing protein</fullName>
    </recommendedName>
</protein>
<dbReference type="EMBL" id="JADCTT010000017">
    <property type="protein sequence ID" value="KAF9743405.1"/>
    <property type="molecule type" value="Genomic_DNA"/>
</dbReference>
<evidence type="ECO:0000256" key="1">
    <source>
        <dbReference type="SAM" id="MobiDB-lite"/>
    </source>
</evidence>
<feature type="region of interest" description="Disordered" evidence="1">
    <location>
        <begin position="1"/>
        <end position="21"/>
    </location>
</feature>
<dbReference type="AlphaFoldDB" id="A0A8H7K7E1"/>
<evidence type="ECO:0008006" key="4">
    <source>
        <dbReference type="Google" id="ProtNLM"/>
    </source>
</evidence>